<dbReference type="RefSeq" id="WP_149487107.1">
    <property type="nucleotide sequence ID" value="NZ_CP036150.1"/>
</dbReference>
<dbReference type="EMBL" id="CP036150">
    <property type="protein sequence ID" value="QEN09031.1"/>
    <property type="molecule type" value="Genomic_DNA"/>
</dbReference>
<dbReference type="OrthoDB" id="311554at2"/>
<dbReference type="InterPro" id="IPR000873">
    <property type="entry name" value="AMP-dep_synth/lig_dom"/>
</dbReference>
<dbReference type="Pfam" id="PF23562">
    <property type="entry name" value="AMP-binding_C_3"/>
    <property type="match status" value="1"/>
</dbReference>
<feature type="domain" description="AMP-dependent synthetase/ligase" evidence="1">
    <location>
        <begin position="34"/>
        <end position="418"/>
    </location>
</feature>
<dbReference type="PANTHER" id="PTHR24096">
    <property type="entry name" value="LONG-CHAIN-FATTY-ACID--COA LIGASE"/>
    <property type="match status" value="1"/>
</dbReference>
<reference evidence="2 3" key="1">
    <citation type="submission" date="2019-02" db="EMBL/GenBank/DDBJ databases">
        <title>Complete Genome Sequence and Methylome Analysis of free living Spirochaetas.</title>
        <authorList>
            <person name="Fomenkov A."/>
            <person name="Dubinina G."/>
            <person name="Leshcheva N."/>
            <person name="Mikheeva N."/>
            <person name="Grabovich M."/>
            <person name="Vincze T."/>
            <person name="Roberts R.J."/>
        </authorList>
    </citation>
    <scope>NUCLEOTIDE SEQUENCE [LARGE SCALE GENOMIC DNA]</scope>
    <source>
        <strain evidence="2 3">K2</strain>
    </source>
</reference>
<evidence type="ECO:0000313" key="2">
    <source>
        <dbReference type="EMBL" id="QEN09031.1"/>
    </source>
</evidence>
<dbReference type="GO" id="GO:0016405">
    <property type="term" value="F:CoA-ligase activity"/>
    <property type="evidence" value="ECO:0007669"/>
    <property type="project" value="TreeGrafter"/>
</dbReference>
<evidence type="ECO:0000259" key="1">
    <source>
        <dbReference type="Pfam" id="PF00501"/>
    </source>
</evidence>
<dbReference type="Gene3D" id="3.30.300.30">
    <property type="match status" value="1"/>
</dbReference>
<dbReference type="Gene3D" id="3.40.50.12780">
    <property type="entry name" value="N-terminal domain of ligase-like"/>
    <property type="match status" value="2"/>
</dbReference>
<dbReference type="Proteomes" id="UP000324209">
    <property type="component" value="Chromosome"/>
</dbReference>
<gene>
    <name evidence="2" type="ORF">EXM22_13910</name>
</gene>
<dbReference type="InterPro" id="IPR042099">
    <property type="entry name" value="ANL_N_sf"/>
</dbReference>
<name>A0A5C1QMY0_9SPIO</name>
<evidence type="ECO:0000313" key="3">
    <source>
        <dbReference type="Proteomes" id="UP000324209"/>
    </source>
</evidence>
<keyword evidence="2" id="KW-0436">Ligase</keyword>
<dbReference type="KEGG" id="ock:EXM22_13910"/>
<proteinExistence type="predicted"/>
<protein>
    <submittedName>
        <fullName evidence="2">Long-chain fatty acid--CoA ligase</fullName>
    </submittedName>
</protein>
<accession>A0A5C1QMY0</accession>
<keyword evidence="3" id="KW-1185">Reference proteome</keyword>
<dbReference type="AlphaFoldDB" id="A0A5C1QMY0"/>
<organism evidence="2 3">
    <name type="scientific">Oceanispirochaeta crateris</name>
    <dbReference type="NCBI Taxonomy" id="2518645"/>
    <lineage>
        <taxon>Bacteria</taxon>
        <taxon>Pseudomonadati</taxon>
        <taxon>Spirochaetota</taxon>
        <taxon>Spirochaetia</taxon>
        <taxon>Spirochaetales</taxon>
        <taxon>Spirochaetaceae</taxon>
        <taxon>Oceanispirochaeta</taxon>
    </lineage>
</organism>
<dbReference type="SUPFAM" id="SSF56801">
    <property type="entry name" value="Acetyl-CoA synthetase-like"/>
    <property type="match status" value="1"/>
</dbReference>
<dbReference type="InterPro" id="IPR045851">
    <property type="entry name" value="AMP-bd_C_sf"/>
</dbReference>
<sequence length="580" mass="65179">MQDRGWSWLDQYKGEHFKGEWPTIPEMFKLSHFRFPEKICFTAFSPIEIHYTYDDASKIIRNTAAYLMQKGIKKGDRVALTGKNSPNWAMAYLAVVELGAVIVPLDYQMETETITRILNFVEASVLFVDKERFDELGGSGSPVQTKISLSPHCDNYILDLPLSDIELPSGPLEEDMAAILFTSGTTGNEKGVMLSHKNLSSDAFQANKPFLEVLPEDILYALLPLHHSYCMTAVFLESLAIGCELVFAGGLSVTQMMNDLKKGGITVIMGIPLLYNKILKGMMKQVRSKGLVTHILVGFLMRVSGLVKHIFDINIGKKIFGNLLLKKANLYTIKYMICGGGPLAPETFQRYQELGLDFVQGYGMTETSPISTLNPAHAFKLKSVGKVFPLVDMKILNPDSDGIGEIILKGPICCLGYYKNEEATKELFTEDGYLKTGDLGYLDRENYLYLTGRAKSLIVTEGGKNVFPEEIEDHFQLYQQIEQILIIGYVANQETHGEGIEALIYPSKDHYSSLSINNTDIIKEDIVDVVKEINRELLPYKRISRVRILDEPMEMTTTKKIKRPKVIESLKEIEDTGFLI</sequence>
<dbReference type="Pfam" id="PF00501">
    <property type="entry name" value="AMP-binding"/>
    <property type="match status" value="1"/>
</dbReference>